<name>W8VW22_9FLAO</name>
<dbReference type="OrthoDB" id="1443407at2"/>
<evidence type="ECO:0000256" key="2">
    <source>
        <dbReference type="ARBA" id="ARBA00014031"/>
    </source>
</evidence>
<dbReference type="STRING" id="1454201.NMS_1944"/>
<gene>
    <name evidence="5" type="ORF">NMS_1944</name>
</gene>
<evidence type="ECO:0000313" key="5">
    <source>
        <dbReference type="EMBL" id="BAO55953.1"/>
    </source>
</evidence>
<evidence type="ECO:0000256" key="3">
    <source>
        <dbReference type="ARBA" id="ARBA00022729"/>
    </source>
</evidence>
<sequence length="141" mass="15514">MLKKITTSLLLLFALCFTTGMNAQQFSYTPINPAFGGNTFNYQWLIQSAEAQNKFTDPDAASRRDELSDLDSFADGLNRQLLSQLSRNLLNAQVNFENGLEPGTFSFGNLEVEILESLDGLVVNILDTTTGDTTTVVIPNN</sequence>
<feature type="signal peptide" evidence="4">
    <location>
        <begin position="1"/>
        <end position="23"/>
    </location>
</feature>
<evidence type="ECO:0000313" key="6">
    <source>
        <dbReference type="Proteomes" id="UP000031760"/>
    </source>
</evidence>
<reference evidence="5 6" key="1">
    <citation type="journal article" date="2014" name="Proc. Natl. Acad. Sci. U.S.A.">
        <title>Functional characterization of flavobacteria rhodopsins reveals a unique class of light-driven chloride pump in bacteria.</title>
        <authorList>
            <person name="Yoshizawa S."/>
            <person name="Kumagai Y."/>
            <person name="Kim H."/>
            <person name="Ogura Y."/>
            <person name="Hayashi T."/>
            <person name="Iwasaki W."/>
            <person name="DeLong E.F."/>
            <person name="Kogure K."/>
        </authorList>
    </citation>
    <scope>NUCLEOTIDE SEQUENCE [LARGE SCALE GENOMIC DNA]</scope>
    <source>
        <strain evidence="5 6">S1-08</strain>
    </source>
</reference>
<accession>W8VW22</accession>
<organism evidence="5 6">
    <name type="scientific">Nonlabens marinus S1-08</name>
    <dbReference type="NCBI Taxonomy" id="1454201"/>
    <lineage>
        <taxon>Bacteria</taxon>
        <taxon>Pseudomonadati</taxon>
        <taxon>Bacteroidota</taxon>
        <taxon>Flavobacteriia</taxon>
        <taxon>Flavobacteriales</taxon>
        <taxon>Flavobacteriaceae</taxon>
        <taxon>Nonlabens</taxon>
    </lineage>
</organism>
<evidence type="ECO:0000256" key="4">
    <source>
        <dbReference type="SAM" id="SignalP"/>
    </source>
</evidence>
<dbReference type="AlphaFoldDB" id="W8VW22"/>
<dbReference type="Proteomes" id="UP000031760">
    <property type="component" value="Chromosome"/>
</dbReference>
<protein>
    <recommendedName>
        <fullName evidence="2">Curli production assembly/transport component CsgF</fullName>
    </recommendedName>
</protein>
<dbReference type="HOGENOM" id="CLU_136740_0_0_10"/>
<keyword evidence="3 4" id="KW-0732">Signal</keyword>
<keyword evidence="6" id="KW-1185">Reference proteome</keyword>
<evidence type="ECO:0000256" key="1">
    <source>
        <dbReference type="ARBA" id="ARBA00003989"/>
    </source>
</evidence>
<proteinExistence type="predicted"/>
<dbReference type="EMBL" id="AP014548">
    <property type="protein sequence ID" value="BAO55953.1"/>
    <property type="molecule type" value="Genomic_DNA"/>
</dbReference>
<dbReference type="Pfam" id="PF10614">
    <property type="entry name" value="CsgF"/>
    <property type="match status" value="1"/>
</dbReference>
<dbReference type="InterPro" id="IPR018893">
    <property type="entry name" value="T8SS_CsgF"/>
</dbReference>
<dbReference type="KEGG" id="nmf:NMS_1944"/>
<feature type="chain" id="PRO_5004914549" description="Curli production assembly/transport component CsgF" evidence="4">
    <location>
        <begin position="24"/>
        <end position="141"/>
    </location>
</feature>
<dbReference type="RefSeq" id="WP_041496465.1">
    <property type="nucleotide sequence ID" value="NZ_AP014548.1"/>
</dbReference>
<comment type="function">
    <text evidence="1">May be involved in the biogenesis of curli organelles.</text>
</comment>